<evidence type="ECO:0000256" key="1">
    <source>
        <dbReference type="ARBA" id="ARBA00012528"/>
    </source>
</evidence>
<reference evidence="6 7" key="1">
    <citation type="submission" date="2019-12" db="EMBL/GenBank/DDBJ databases">
        <title>Complete genome sequence of Algicella marina strain 9Alg 56(T) isolated from the red alga Tichocarpus crinitus.</title>
        <authorList>
            <person name="Kim S.-G."/>
            <person name="Nedashkovskaya O.I."/>
        </authorList>
    </citation>
    <scope>NUCLEOTIDE SEQUENCE [LARGE SCALE GENOMIC DNA]</scope>
    <source>
        <strain evidence="6 7">9Alg 56</strain>
    </source>
</reference>
<keyword evidence="7" id="KW-1185">Reference proteome</keyword>
<dbReference type="InterPro" id="IPR035965">
    <property type="entry name" value="PAS-like_dom_sf"/>
</dbReference>
<dbReference type="PROSITE" id="PS50112">
    <property type="entry name" value="PAS"/>
    <property type="match status" value="1"/>
</dbReference>
<evidence type="ECO:0000256" key="3">
    <source>
        <dbReference type="SAM" id="MobiDB-lite"/>
    </source>
</evidence>
<accession>A0A6P1T158</accession>
<feature type="domain" description="PAS" evidence="4">
    <location>
        <begin position="31"/>
        <end position="94"/>
    </location>
</feature>
<dbReference type="CDD" id="cd00130">
    <property type="entry name" value="PAS"/>
    <property type="match status" value="1"/>
</dbReference>
<dbReference type="NCBIfam" id="TIGR00254">
    <property type="entry name" value="GGDEF"/>
    <property type="match status" value="1"/>
</dbReference>
<name>A0A6P1T158_9RHOB</name>
<dbReference type="InterPro" id="IPR050469">
    <property type="entry name" value="Diguanylate_Cyclase"/>
</dbReference>
<organism evidence="6 7">
    <name type="scientific">Algicella marina</name>
    <dbReference type="NCBI Taxonomy" id="2683284"/>
    <lineage>
        <taxon>Bacteria</taxon>
        <taxon>Pseudomonadati</taxon>
        <taxon>Pseudomonadota</taxon>
        <taxon>Alphaproteobacteria</taxon>
        <taxon>Rhodobacterales</taxon>
        <taxon>Paracoccaceae</taxon>
        <taxon>Algicella</taxon>
    </lineage>
</organism>
<dbReference type="SMART" id="SM00091">
    <property type="entry name" value="PAS"/>
    <property type="match status" value="1"/>
</dbReference>
<dbReference type="FunFam" id="3.30.70.270:FF:000001">
    <property type="entry name" value="Diguanylate cyclase domain protein"/>
    <property type="match status" value="1"/>
</dbReference>
<dbReference type="SMART" id="SM00267">
    <property type="entry name" value="GGDEF"/>
    <property type="match status" value="1"/>
</dbReference>
<feature type="domain" description="GGDEF" evidence="5">
    <location>
        <begin position="191"/>
        <end position="325"/>
    </location>
</feature>
<dbReference type="KEGG" id="amaq:GO499_16420"/>
<dbReference type="NCBIfam" id="TIGR00229">
    <property type="entry name" value="sensory_box"/>
    <property type="match status" value="1"/>
</dbReference>
<feature type="region of interest" description="Disordered" evidence="3">
    <location>
        <begin position="1"/>
        <end position="22"/>
    </location>
</feature>
<dbReference type="RefSeq" id="WP_161863191.1">
    <property type="nucleotide sequence ID" value="NZ_CP046620.1"/>
</dbReference>
<evidence type="ECO:0000313" key="7">
    <source>
        <dbReference type="Proteomes" id="UP000464495"/>
    </source>
</evidence>
<dbReference type="Pfam" id="PF00990">
    <property type="entry name" value="GGDEF"/>
    <property type="match status" value="1"/>
</dbReference>
<dbReference type="InterPro" id="IPR000014">
    <property type="entry name" value="PAS"/>
</dbReference>
<dbReference type="CDD" id="cd01949">
    <property type="entry name" value="GGDEF"/>
    <property type="match status" value="1"/>
</dbReference>
<dbReference type="EC" id="2.7.7.65" evidence="1"/>
<dbReference type="GO" id="GO:0052621">
    <property type="term" value="F:diguanylate cyclase activity"/>
    <property type="evidence" value="ECO:0007669"/>
    <property type="project" value="UniProtKB-EC"/>
</dbReference>
<dbReference type="SUPFAM" id="SSF55073">
    <property type="entry name" value="Nucleotide cyclase"/>
    <property type="match status" value="1"/>
</dbReference>
<gene>
    <name evidence="6" type="ORF">GO499_16420</name>
</gene>
<evidence type="ECO:0000313" key="6">
    <source>
        <dbReference type="EMBL" id="QHQ36644.1"/>
    </source>
</evidence>
<dbReference type="InterPro" id="IPR000160">
    <property type="entry name" value="GGDEF_dom"/>
</dbReference>
<sequence length="325" mass="35992">MGTLKATAMGADNNGMSNSGPPPGVDSDFSIFDTIPNPIFVKDESLRYLFVNESFESFYGISRSAIIGRSDASVFHDRDIQRLEREDEDVIAAGGTLESRETVRSDHGFAREVVIRKSRHRNASGNFILVGILHDVTEIARANERLEASQSFLHQQSRQLYRLATTDPLTECYNRRALFEAVEQREKLHTPPVCLLILDIDHFKTINDNSGHAVGDAVLVHFAHSVRSILRPQDMFVRFGGDEFAVLMPATSRLDGLAVAERIRRHLAEKPLQDGDAVVPLTVSIGVAGSEDTDSGVDLPALLRNADEALYRAKNDGRNLVRQAQ</sequence>
<comment type="catalytic activity">
    <reaction evidence="2">
        <text>2 GTP = 3',3'-c-di-GMP + 2 diphosphate</text>
        <dbReference type="Rhea" id="RHEA:24898"/>
        <dbReference type="ChEBI" id="CHEBI:33019"/>
        <dbReference type="ChEBI" id="CHEBI:37565"/>
        <dbReference type="ChEBI" id="CHEBI:58805"/>
        <dbReference type="EC" id="2.7.7.65"/>
    </reaction>
</comment>
<dbReference type="PANTHER" id="PTHR45138">
    <property type="entry name" value="REGULATORY COMPONENTS OF SENSORY TRANSDUCTION SYSTEM"/>
    <property type="match status" value="1"/>
</dbReference>
<dbReference type="SUPFAM" id="SSF55785">
    <property type="entry name" value="PYP-like sensor domain (PAS domain)"/>
    <property type="match status" value="1"/>
</dbReference>
<evidence type="ECO:0000259" key="4">
    <source>
        <dbReference type="PROSITE" id="PS50112"/>
    </source>
</evidence>
<dbReference type="Gene3D" id="3.30.450.20">
    <property type="entry name" value="PAS domain"/>
    <property type="match status" value="1"/>
</dbReference>
<dbReference type="InterPro" id="IPR043128">
    <property type="entry name" value="Rev_trsase/Diguanyl_cyclase"/>
</dbReference>
<dbReference type="InterPro" id="IPR029787">
    <property type="entry name" value="Nucleotide_cyclase"/>
</dbReference>
<dbReference type="Pfam" id="PF08448">
    <property type="entry name" value="PAS_4"/>
    <property type="match status" value="1"/>
</dbReference>
<protein>
    <recommendedName>
        <fullName evidence="1">diguanylate cyclase</fullName>
        <ecNumber evidence="1">2.7.7.65</ecNumber>
    </recommendedName>
</protein>
<proteinExistence type="predicted"/>
<dbReference type="AlphaFoldDB" id="A0A6P1T158"/>
<evidence type="ECO:0000256" key="2">
    <source>
        <dbReference type="ARBA" id="ARBA00034247"/>
    </source>
</evidence>
<dbReference type="Gene3D" id="3.30.70.270">
    <property type="match status" value="1"/>
</dbReference>
<dbReference type="InterPro" id="IPR013656">
    <property type="entry name" value="PAS_4"/>
</dbReference>
<dbReference type="PANTHER" id="PTHR45138:SF9">
    <property type="entry name" value="DIGUANYLATE CYCLASE DGCM-RELATED"/>
    <property type="match status" value="1"/>
</dbReference>
<dbReference type="EMBL" id="CP046620">
    <property type="protein sequence ID" value="QHQ36644.1"/>
    <property type="molecule type" value="Genomic_DNA"/>
</dbReference>
<dbReference type="PROSITE" id="PS50887">
    <property type="entry name" value="GGDEF"/>
    <property type="match status" value="1"/>
</dbReference>
<dbReference type="Proteomes" id="UP000464495">
    <property type="component" value="Chromosome"/>
</dbReference>
<evidence type="ECO:0000259" key="5">
    <source>
        <dbReference type="PROSITE" id="PS50887"/>
    </source>
</evidence>